<keyword evidence="1" id="KW-0540">Nuclease</keyword>
<proteinExistence type="predicted"/>
<keyword evidence="1" id="KW-0255">Endonuclease</keyword>
<reference evidence="1" key="1">
    <citation type="submission" date="2020-10" db="EMBL/GenBank/DDBJ databases">
        <authorList>
            <person name="Gilroy R."/>
        </authorList>
    </citation>
    <scope>NUCLEOTIDE SEQUENCE</scope>
    <source>
        <strain evidence="1">17213</strain>
    </source>
</reference>
<dbReference type="AlphaFoldDB" id="A0A9D9DA23"/>
<evidence type="ECO:0000313" key="1">
    <source>
        <dbReference type="EMBL" id="MBO8415157.1"/>
    </source>
</evidence>
<gene>
    <name evidence="1" type="ORF">IAB19_02105</name>
</gene>
<dbReference type="EMBL" id="JADINH010000034">
    <property type="protein sequence ID" value="MBO8415157.1"/>
    <property type="molecule type" value="Genomic_DNA"/>
</dbReference>
<keyword evidence="1" id="KW-0378">Hydrolase</keyword>
<evidence type="ECO:0000313" key="2">
    <source>
        <dbReference type="Proteomes" id="UP000823631"/>
    </source>
</evidence>
<name>A0A9D9DA23_9GAMM</name>
<sequence>MNQQSDLDALFEKVLTCIRDSGGRIKVRDIEHEPFDINNPNHVNRLRQKFTDGRANKFPVMPQTRSDSAVIQIAQTWFGINMPSDAIDNLHKKVMAAENFVGWILERYLAARLEPLGWVWLSGNIVQAADFIYFDPLCSWVFVQIKNRDNTENSSSSKIREGTGIIKWFRMFSRNDSFNWDKFPLPDGCNVPLSESDFAGFIEQYLNSDSAWEHRSLYSVPQLNQDL</sequence>
<organism evidence="1 2">
    <name type="scientific">Candidatus Avisuccinivibrio stercorigallinarum</name>
    <dbReference type="NCBI Taxonomy" id="2840704"/>
    <lineage>
        <taxon>Bacteria</taxon>
        <taxon>Pseudomonadati</taxon>
        <taxon>Pseudomonadota</taxon>
        <taxon>Gammaproteobacteria</taxon>
        <taxon>Aeromonadales</taxon>
        <taxon>Succinivibrionaceae</taxon>
        <taxon>Succinivibrionaceae incertae sedis</taxon>
        <taxon>Candidatus Avisuccinivibrio</taxon>
    </lineage>
</organism>
<protein>
    <submittedName>
        <fullName evidence="1">SinI family restriction endonuclease</fullName>
    </submittedName>
</protein>
<comment type="caution">
    <text evidence="1">The sequence shown here is derived from an EMBL/GenBank/DDBJ whole genome shotgun (WGS) entry which is preliminary data.</text>
</comment>
<reference evidence="1" key="2">
    <citation type="journal article" date="2021" name="PeerJ">
        <title>Extensive microbial diversity within the chicken gut microbiome revealed by metagenomics and culture.</title>
        <authorList>
            <person name="Gilroy R."/>
            <person name="Ravi A."/>
            <person name="Getino M."/>
            <person name="Pursley I."/>
            <person name="Horton D.L."/>
            <person name="Alikhan N.F."/>
            <person name="Baker D."/>
            <person name="Gharbi K."/>
            <person name="Hall N."/>
            <person name="Watson M."/>
            <person name="Adriaenssens E.M."/>
            <person name="Foster-Nyarko E."/>
            <person name="Jarju S."/>
            <person name="Secka A."/>
            <person name="Antonio M."/>
            <person name="Oren A."/>
            <person name="Chaudhuri R.R."/>
            <person name="La Ragione R."/>
            <person name="Hildebrand F."/>
            <person name="Pallen M.J."/>
        </authorList>
    </citation>
    <scope>NUCLEOTIDE SEQUENCE</scope>
    <source>
        <strain evidence="1">17213</strain>
    </source>
</reference>
<dbReference type="Proteomes" id="UP000823631">
    <property type="component" value="Unassembled WGS sequence"/>
</dbReference>
<dbReference type="GO" id="GO:0003677">
    <property type="term" value="F:DNA binding"/>
    <property type="evidence" value="ECO:0007669"/>
    <property type="project" value="InterPro"/>
</dbReference>
<dbReference type="GO" id="GO:0009036">
    <property type="term" value="F:type II site-specific deoxyribonuclease activity"/>
    <property type="evidence" value="ECO:0007669"/>
    <property type="project" value="InterPro"/>
</dbReference>
<dbReference type="InterPro" id="IPR019070">
    <property type="entry name" value="Restrct_endonuc_II_SinI"/>
</dbReference>
<accession>A0A9D9DA23</accession>
<dbReference type="Pfam" id="PF09570">
    <property type="entry name" value="RE_SinI"/>
    <property type="match status" value="1"/>
</dbReference>
<dbReference type="GO" id="GO:0009307">
    <property type="term" value="P:DNA restriction-modification system"/>
    <property type="evidence" value="ECO:0007669"/>
    <property type="project" value="InterPro"/>
</dbReference>